<dbReference type="Proteomes" id="UP001519290">
    <property type="component" value="Unassembled WGS sequence"/>
</dbReference>
<protein>
    <recommendedName>
        <fullName evidence="1">ER-bound oxygenase mpaB/mpaB'/Rubber oxygenase catalytic domain-containing protein</fullName>
    </recommendedName>
</protein>
<dbReference type="Pfam" id="PF09995">
    <property type="entry name" value="MPAB_Lcp_cat"/>
    <property type="match status" value="1"/>
</dbReference>
<gene>
    <name evidence="2" type="ORF">JOF43_001169</name>
</gene>
<evidence type="ECO:0000313" key="3">
    <source>
        <dbReference type="Proteomes" id="UP001519290"/>
    </source>
</evidence>
<dbReference type="PANTHER" id="PTHR37539">
    <property type="entry name" value="SECRETED PROTEIN-RELATED"/>
    <property type="match status" value="1"/>
</dbReference>
<sequence length="388" mass="42160">MTTSTPSWPRERGHRRGLELQFGATRAELVGRALTTGDPLADAVVEAIQRHGSSLRIQLGQGLHHGLGTLEDPHPAVAELLASTENLPDYATDELLDHGSLAFFTMPPAAHIISLSAGALIRVYQSPSITNVLMTTGRLVEGADRRIRETGSWVNTAMLPGSLRPGAPGYVATIQVRMLHAQMRRLARTRSVDEESFGVPINQVDLARTWMDFTVTMLDAEATMGFGLTSSETADLYRYWWVIAHLLGIDPELVEGIESNDQAHRVDAMFQAVTGPLIPDSSVLASATLSSISGLLHQILKVPPTLGGLALNDLARRFHPSAIAEELGLRRNVVAEKALDVAIARVRSSRATLRRDPERWAREQQKQLAATRKLVAKGSVALYATGAE</sequence>
<organism evidence="2 3">
    <name type="scientific">Brachybacterium sacelli</name>
    <dbReference type="NCBI Taxonomy" id="173364"/>
    <lineage>
        <taxon>Bacteria</taxon>
        <taxon>Bacillati</taxon>
        <taxon>Actinomycetota</taxon>
        <taxon>Actinomycetes</taxon>
        <taxon>Micrococcales</taxon>
        <taxon>Dermabacteraceae</taxon>
        <taxon>Brachybacterium</taxon>
    </lineage>
</organism>
<reference evidence="2 3" key="1">
    <citation type="submission" date="2021-03" db="EMBL/GenBank/DDBJ databases">
        <title>Sequencing the genomes of 1000 actinobacteria strains.</title>
        <authorList>
            <person name="Klenk H.-P."/>
        </authorList>
    </citation>
    <scope>NUCLEOTIDE SEQUENCE [LARGE SCALE GENOMIC DNA]</scope>
    <source>
        <strain evidence="2 3">DSM 14566</strain>
    </source>
</reference>
<evidence type="ECO:0000259" key="1">
    <source>
        <dbReference type="Pfam" id="PF09995"/>
    </source>
</evidence>
<name>A0ABS4WYD6_9MICO</name>
<feature type="domain" description="ER-bound oxygenase mpaB/mpaB'/Rubber oxygenase catalytic" evidence="1">
    <location>
        <begin position="143"/>
        <end position="347"/>
    </location>
</feature>
<dbReference type="InterPro" id="IPR018713">
    <property type="entry name" value="MPAB/Lcp_cat_dom"/>
</dbReference>
<dbReference type="EMBL" id="JAGIOD010000001">
    <property type="protein sequence ID" value="MBP2381212.1"/>
    <property type="molecule type" value="Genomic_DNA"/>
</dbReference>
<dbReference type="InterPro" id="IPR037473">
    <property type="entry name" value="Lcp-like"/>
</dbReference>
<keyword evidence="3" id="KW-1185">Reference proteome</keyword>
<dbReference type="RefSeq" id="WP_209900199.1">
    <property type="nucleotide sequence ID" value="NZ_BAAAJW010000018.1"/>
</dbReference>
<evidence type="ECO:0000313" key="2">
    <source>
        <dbReference type="EMBL" id="MBP2381212.1"/>
    </source>
</evidence>
<accession>A0ABS4WYD6</accession>
<comment type="caution">
    <text evidence="2">The sequence shown here is derived from an EMBL/GenBank/DDBJ whole genome shotgun (WGS) entry which is preliminary data.</text>
</comment>
<dbReference type="PANTHER" id="PTHR37539:SF1">
    <property type="entry name" value="ER-BOUND OXYGENASE MPAB_MPAB'_RUBBER OXYGENASE CATALYTIC DOMAIN-CONTAINING PROTEIN"/>
    <property type="match status" value="1"/>
</dbReference>
<proteinExistence type="predicted"/>